<evidence type="ECO:0000256" key="9">
    <source>
        <dbReference type="ARBA" id="ARBA00023049"/>
    </source>
</evidence>
<feature type="active site" description="Proton donor/acceptor" evidence="10">
    <location>
        <position position="300"/>
    </location>
</feature>
<sequence length="349" mass="39960">MNTPDLIHKTQHSMVLCDFRDTYRAAPGSLCYLHTMKAAVLFLLFATCCLSLDLDKYHTFEDIMAYLKEVGGSDRNRIKLIEIGRSIENRPLKVIKIGTTGPALWIDATIHAREWLSTAVALKLIDRLANGRELGVTYYILPVMNPDGYAFTKGPTKEERFYRKNRRQTSCATGNIGVDLNRNWDFNFQTNPDLCIDIYPGEYAFSEPETRAVRDFLVPLKPKLYIALHTYGQILLLPQDIGFNHPTRLTALKAARAMQVVNGTDYYVGTSKEAFNSASGGISKDWAYHKLGAKYSFTWELRPRSTRNEFRPTCDKNYCAFHIHEREIEGTFQEVWEGLKVFMEKILSE</sequence>
<dbReference type="GO" id="GO:0008270">
    <property type="term" value="F:zinc ion binding"/>
    <property type="evidence" value="ECO:0007669"/>
    <property type="project" value="InterPro"/>
</dbReference>
<feature type="domain" description="Peptidase M14" evidence="11">
    <location>
        <begin position="56"/>
        <end position="346"/>
    </location>
</feature>
<protein>
    <submittedName>
        <fullName evidence="13">Peptidase_M14 domain-containing protein</fullName>
    </submittedName>
</protein>
<dbReference type="PROSITE" id="PS00132">
    <property type="entry name" value="CARBOXYPEPT_ZN_1"/>
    <property type="match status" value="1"/>
</dbReference>
<evidence type="ECO:0000256" key="4">
    <source>
        <dbReference type="ARBA" id="ARBA00022670"/>
    </source>
</evidence>
<accession>A0A1I8A8Y5</accession>
<evidence type="ECO:0000313" key="12">
    <source>
        <dbReference type="Proteomes" id="UP000095287"/>
    </source>
</evidence>
<dbReference type="PANTHER" id="PTHR11705">
    <property type="entry name" value="PROTEASE FAMILY M14 CARBOXYPEPTIDASE A,B"/>
    <property type="match status" value="1"/>
</dbReference>
<evidence type="ECO:0000256" key="2">
    <source>
        <dbReference type="ARBA" id="ARBA00005988"/>
    </source>
</evidence>
<reference evidence="13" key="1">
    <citation type="submission" date="2016-11" db="UniProtKB">
        <authorList>
            <consortium name="WormBaseParasite"/>
        </authorList>
    </citation>
    <scope>IDENTIFICATION</scope>
</reference>
<dbReference type="SUPFAM" id="SSF53187">
    <property type="entry name" value="Zn-dependent exopeptidases"/>
    <property type="match status" value="1"/>
</dbReference>
<dbReference type="WBParaSite" id="L893_g33766.t1">
    <property type="protein sequence ID" value="L893_g33766.t1"/>
    <property type="gene ID" value="L893_g33766"/>
</dbReference>
<keyword evidence="9" id="KW-0482">Metalloprotease</keyword>
<dbReference type="SMART" id="SM00631">
    <property type="entry name" value="Zn_pept"/>
    <property type="match status" value="1"/>
</dbReference>
<dbReference type="InterPro" id="IPR000834">
    <property type="entry name" value="Peptidase_M14"/>
</dbReference>
<keyword evidence="3" id="KW-0121">Carboxypeptidase</keyword>
<keyword evidence="8" id="KW-0862">Zinc</keyword>
<evidence type="ECO:0000256" key="7">
    <source>
        <dbReference type="ARBA" id="ARBA00022801"/>
    </source>
</evidence>
<evidence type="ECO:0000259" key="11">
    <source>
        <dbReference type="PROSITE" id="PS52035"/>
    </source>
</evidence>
<evidence type="ECO:0000256" key="6">
    <source>
        <dbReference type="ARBA" id="ARBA00022729"/>
    </source>
</evidence>
<dbReference type="AlphaFoldDB" id="A0A1I8A8Y5"/>
<dbReference type="GO" id="GO:0006508">
    <property type="term" value="P:proteolysis"/>
    <property type="evidence" value="ECO:0007669"/>
    <property type="project" value="UniProtKB-KW"/>
</dbReference>
<dbReference type="FunFam" id="3.40.630.10:FF:000084">
    <property type="entry name" value="Carboxypeptidase B2"/>
    <property type="match status" value="1"/>
</dbReference>
<evidence type="ECO:0000256" key="3">
    <source>
        <dbReference type="ARBA" id="ARBA00022645"/>
    </source>
</evidence>
<dbReference type="PROSITE" id="PS52035">
    <property type="entry name" value="PEPTIDASE_M14"/>
    <property type="match status" value="1"/>
</dbReference>
<dbReference type="Gene3D" id="3.40.630.10">
    <property type="entry name" value="Zn peptidases"/>
    <property type="match status" value="1"/>
</dbReference>
<keyword evidence="4" id="KW-0645">Protease</keyword>
<dbReference type="GO" id="GO:0004181">
    <property type="term" value="F:metallocarboxypeptidase activity"/>
    <property type="evidence" value="ECO:0007669"/>
    <property type="project" value="InterPro"/>
</dbReference>
<dbReference type="InterPro" id="IPR057246">
    <property type="entry name" value="CARBOXYPEPT_ZN_1"/>
</dbReference>
<evidence type="ECO:0000256" key="8">
    <source>
        <dbReference type="ARBA" id="ARBA00022833"/>
    </source>
</evidence>
<comment type="cofactor">
    <cofactor evidence="1">
        <name>Zn(2+)</name>
        <dbReference type="ChEBI" id="CHEBI:29105"/>
    </cofactor>
</comment>
<organism evidence="12 13">
    <name type="scientific">Steinernema glaseri</name>
    <dbReference type="NCBI Taxonomy" id="37863"/>
    <lineage>
        <taxon>Eukaryota</taxon>
        <taxon>Metazoa</taxon>
        <taxon>Ecdysozoa</taxon>
        <taxon>Nematoda</taxon>
        <taxon>Chromadorea</taxon>
        <taxon>Rhabditida</taxon>
        <taxon>Tylenchina</taxon>
        <taxon>Panagrolaimomorpha</taxon>
        <taxon>Strongyloidoidea</taxon>
        <taxon>Steinernematidae</taxon>
        <taxon>Steinernema</taxon>
    </lineage>
</organism>
<evidence type="ECO:0000256" key="5">
    <source>
        <dbReference type="ARBA" id="ARBA00022723"/>
    </source>
</evidence>
<evidence type="ECO:0000256" key="1">
    <source>
        <dbReference type="ARBA" id="ARBA00001947"/>
    </source>
</evidence>
<dbReference type="PANTHER" id="PTHR11705:SF91">
    <property type="entry name" value="FI01817P-RELATED"/>
    <property type="match status" value="1"/>
</dbReference>
<comment type="similarity">
    <text evidence="2 10">Belongs to the peptidase M14 family.</text>
</comment>
<proteinExistence type="inferred from homology"/>
<evidence type="ECO:0000256" key="10">
    <source>
        <dbReference type="PROSITE-ProRule" id="PRU01379"/>
    </source>
</evidence>
<keyword evidence="12" id="KW-1185">Reference proteome</keyword>
<keyword evidence="5" id="KW-0479">Metal-binding</keyword>
<name>A0A1I8A8Y5_9BILA</name>
<keyword evidence="6" id="KW-0732">Signal</keyword>
<dbReference type="Pfam" id="PF00246">
    <property type="entry name" value="Peptidase_M14"/>
    <property type="match status" value="1"/>
</dbReference>
<evidence type="ECO:0000313" key="13">
    <source>
        <dbReference type="WBParaSite" id="L893_g33766.t1"/>
    </source>
</evidence>
<dbReference type="GO" id="GO:0005615">
    <property type="term" value="C:extracellular space"/>
    <property type="evidence" value="ECO:0007669"/>
    <property type="project" value="TreeGrafter"/>
</dbReference>
<dbReference type="PRINTS" id="PR00765">
    <property type="entry name" value="CRBOXYPTASEA"/>
</dbReference>
<dbReference type="Proteomes" id="UP000095287">
    <property type="component" value="Unplaced"/>
</dbReference>
<keyword evidence="7" id="KW-0378">Hydrolase</keyword>